<feature type="compositionally biased region" description="Polar residues" evidence="1">
    <location>
        <begin position="1"/>
        <end position="14"/>
    </location>
</feature>
<proteinExistence type="predicted"/>
<gene>
    <name evidence="2" type="ORF">MM415B03139_0008</name>
</gene>
<reference evidence="2" key="1">
    <citation type="submission" date="2020-03" db="EMBL/GenBank/DDBJ databases">
        <title>The deep terrestrial virosphere.</title>
        <authorList>
            <person name="Holmfeldt K."/>
            <person name="Nilsson E."/>
            <person name="Simone D."/>
            <person name="Lopez-Fernandez M."/>
            <person name="Wu X."/>
            <person name="de Brujin I."/>
            <person name="Lundin D."/>
            <person name="Andersson A."/>
            <person name="Bertilsson S."/>
            <person name="Dopson M."/>
        </authorList>
    </citation>
    <scope>NUCLEOTIDE SEQUENCE</scope>
    <source>
        <strain evidence="2">MM415B03139</strain>
    </source>
</reference>
<protein>
    <submittedName>
        <fullName evidence="2">Putative tail protein</fullName>
    </submittedName>
</protein>
<name>A0A6M3KXF9_9ZZZZ</name>
<dbReference type="EMBL" id="MT142652">
    <property type="protein sequence ID" value="QJA86679.1"/>
    <property type="molecule type" value="Genomic_DNA"/>
</dbReference>
<feature type="compositionally biased region" description="Basic and acidic residues" evidence="1">
    <location>
        <begin position="21"/>
        <end position="37"/>
    </location>
</feature>
<evidence type="ECO:0000313" key="2">
    <source>
        <dbReference type="EMBL" id="QJA86679.1"/>
    </source>
</evidence>
<organism evidence="2">
    <name type="scientific">viral metagenome</name>
    <dbReference type="NCBI Taxonomy" id="1070528"/>
    <lineage>
        <taxon>unclassified sequences</taxon>
        <taxon>metagenomes</taxon>
        <taxon>organismal metagenomes</taxon>
    </lineage>
</organism>
<evidence type="ECO:0000256" key="1">
    <source>
        <dbReference type="SAM" id="MobiDB-lite"/>
    </source>
</evidence>
<dbReference type="AlphaFoldDB" id="A0A6M3KXF9"/>
<accession>A0A6M3KXF9</accession>
<feature type="region of interest" description="Disordered" evidence="1">
    <location>
        <begin position="1"/>
        <end position="44"/>
    </location>
</feature>
<sequence length="257" mass="26424">MPQTSRNQKINPVTEQAYGQGDHRGIGAEGARRDHTHGTPSNPFGDGVILKNRIIGRLLGEITGLTGAEVTTLLSLATTLLRGVVFLATEAEVLAGIEATKAVTPATLAALRDATPRGSFYGSEIGFSAAVNNSYTIVADTDISPGPLSDITYTDAGTTLTIGTAGCYSVAWYLAVEVGTDNRHVRAGIMVDSTTVLSAPGINHIEPQTANKQYAMSGCADLDLAAGAVLGVGVGSGDSVTIAVDHIGLCVKRIGST</sequence>